<dbReference type="AlphaFoldDB" id="A0A926HVF0"/>
<keyword evidence="2" id="KW-1185">Reference proteome</keyword>
<name>A0A926HVF0_9FIRM</name>
<protein>
    <submittedName>
        <fullName evidence="1">Uncharacterized protein</fullName>
    </submittedName>
</protein>
<reference evidence="1" key="1">
    <citation type="submission" date="2020-08" db="EMBL/GenBank/DDBJ databases">
        <title>Genome public.</title>
        <authorList>
            <person name="Liu C."/>
            <person name="Sun Q."/>
        </authorList>
    </citation>
    <scope>NUCLEOTIDE SEQUENCE</scope>
    <source>
        <strain evidence="1">BX7</strain>
    </source>
</reference>
<proteinExistence type="predicted"/>
<comment type="caution">
    <text evidence="1">The sequence shown here is derived from an EMBL/GenBank/DDBJ whole genome shotgun (WGS) entry which is preliminary data.</text>
</comment>
<sequence length="101" mass="11782">MFFSNKEKEVMEKLFLSASSNQNEIYTLTFPSGDIIEAQIDTCYETDNDGTDDEYEEYYACAMRVLKVIKSISQSFSREDLIEVNYHNYPKEIKNSHGEKL</sequence>
<dbReference type="Proteomes" id="UP000620366">
    <property type="component" value="Unassembled WGS sequence"/>
</dbReference>
<evidence type="ECO:0000313" key="2">
    <source>
        <dbReference type="Proteomes" id="UP000620366"/>
    </source>
</evidence>
<gene>
    <name evidence="1" type="ORF">H8695_11220</name>
</gene>
<accession>A0A926HVF0</accession>
<dbReference type="RefSeq" id="WP_249301764.1">
    <property type="nucleotide sequence ID" value="NZ_JACRSP010000006.1"/>
</dbReference>
<evidence type="ECO:0000313" key="1">
    <source>
        <dbReference type="EMBL" id="MBC8537258.1"/>
    </source>
</evidence>
<dbReference type="EMBL" id="JACRSP010000006">
    <property type="protein sequence ID" value="MBC8537258.1"/>
    <property type="molecule type" value="Genomic_DNA"/>
</dbReference>
<organism evidence="1 2">
    <name type="scientific">Feifania hominis</name>
    <dbReference type="NCBI Taxonomy" id="2763660"/>
    <lineage>
        <taxon>Bacteria</taxon>
        <taxon>Bacillati</taxon>
        <taxon>Bacillota</taxon>
        <taxon>Clostridia</taxon>
        <taxon>Eubacteriales</taxon>
        <taxon>Feifaniaceae</taxon>
        <taxon>Feifania</taxon>
    </lineage>
</organism>